<comment type="function">
    <text evidence="6">Forms membrane-associated dynamic filaments that are essential for cell shape determination. Acts by regulating cell wall synthesis and cell elongation, and thus cell shape. A feedback loop between cell geometry and MreB localization may maintain elongated cell shape by targeting cell wall growth to regions of negative cell wall curvature.</text>
</comment>
<dbReference type="HAMAP" id="MF_02207">
    <property type="entry name" value="MreB"/>
    <property type="match status" value="1"/>
</dbReference>
<keyword evidence="2 6" id="KW-0547">Nucleotide-binding</keyword>
<proteinExistence type="inferred from homology"/>
<dbReference type="GO" id="GO:0000902">
    <property type="term" value="P:cell morphogenesis"/>
    <property type="evidence" value="ECO:0007669"/>
    <property type="project" value="InterPro"/>
</dbReference>
<evidence type="ECO:0000256" key="4">
    <source>
        <dbReference type="ARBA" id="ARBA00022960"/>
    </source>
</evidence>
<evidence type="ECO:0000256" key="6">
    <source>
        <dbReference type="HAMAP-Rule" id="MF_02207"/>
    </source>
</evidence>
<dbReference type="EMBL" id="MFMU01000020">
    <property type="protein sequence ID" value="OGG92799.1"/>
    <property type="molecule type" value="Genomic_DNA"/>
</dbReference>
<feature type="binding site" evidence="6">
    <location>
        <begin position="162"/>
        <end position="164"/>
    </location>
    <ligand>
        <name>ATP</name>
        <dbReference type="ChEBI" id="CHEBI:30616"/>
    </ligand>
</feature>
<dbReference type="PANTHER" id="PTHR42749:SF1">
    <property type="entry name" value="CELL SHAPE-DETERMINING PROTEIN MREB"/>
    <property type="match status" value="1"/>
</dbReference>
<evidence type="ECO:0000313" key="8">
    <source>
        <dbReference type="Proteomes" id="UP000176867"/>
    </source>
</evidence>
<evidence type="ECO:0000313" key="7">
    <source>
        <dbReference type="EMBL" id="OGG92799.1"/>
    </source>
</evidence>
<organism evidence="7 8">
    <name type="scientific">Candidatus Kaiserbacteria bacterium RIFOXYD1_FULL_47_14</name>
    <dbReference type="NCBI Taxonomy" id="1798533"/>
    <lineage>
        <taxon>Bacteria</taxon>
        <taxon>Candidatus Kaiseribacteriota</taxon>
    </lineage>
</organism>
<dbReference type="GO" id="GO:0005524">
    <property type="term" value="F:ATP binding"/>
    <property type="evidence" value="ECO:0007669"/>
    <property type="project" value="UniProtKB-KW"/>
</dbReference>
<keyword evidence="4 6" id="KW-0133">Cell shape</keyword>
<dbReference type="Proteomes" id="UP000176867">
    <property type="component" value="Unassembled WGS sequence"/>
</dbReference>
<dbReference type="PRINTS" id="PR01652">
    <property type="entry name" value="SHAPEPROTEIN"/>
</dbReference>
<comment type="similarity">
    <text evidence="5 6">Belongs to the FtsA/MreB family.</text>
</comment>
<evidence type="ECO:0000256" key="1">
    <source>
        <dbReference type="ARBA" id="ARBA00022490"/>
    </source>
</evidence>
<dbReference type="AlphaFoldDB" id="A0A1F6G3V1"/>
<dbReference type="Gene3D" id="3.30.420.40">
    <property type="match status" value="3"/>
</dbReference>
<feature type="binding site" evidence="6">
    <location>
        <begin position="210"/>
        <end position="213"/>
    </location>
    <ligand>
        <name>ATP</name>
        <dbReference type="ChEBI" id="CHEBI:30616"/>
    </ligand>
</feature>
<dbReference type="GO" id="GO:0008360">
    <property type="term" value="P:regulation of cell shape"/>
    <property type="evidence" value="ECO:0007669"/>
    <property type="project" value="UniProtKB-UniRule"/>
</dbReference>
<keyword evidence="3 6" id="KW-0067">ATP-binding</keyword>
<dbReference type="CDD" id="cd10225">
    <property type="entry name" value="ASKHA_NBD_MreB-like"/>
    <property type="match status" value="1"/>
</dbReference>
<accession>A0A1F6G3V1</accession>
<reference evidence="7 8" key="1">
    <citation type="journal article" date="2016" name="Nat. Commun.">
        <title>Thousands of microbial genomes shed light on interconnected biogeochemical processes in an aquifer system.</title>
        <authorList>
            <person name="Anantharaman K."/>
            <person name="Brown C.T."/>
            <person name="Hug L.A."/>
            <person name="Sharon I."/>
            <person name="Castelle C.J."/>
            <person name="Probst A.J."/>
            <person name="Thomas B.C."/>
            <person name="Singh A."/>
            <person name="Wilkins M.J."/>
            <person name="Karaoz U."/>
            <person name="Brodie E.L."/>
            <person name="Williams K.H."/>
            <person name="Hubbard S.S."/>
            <person name="Banfield J.F."/>
        </authorList>
    </citation>
    <scope>NUCLEOTIDE SEQUENCE [LARGE SCALE GENOMIC DNA]</scope>
</reference>
<sequence>MSFFSPKLGIDLGTTNVLVFVPGKGVIINEPSVVAVSKARDRKSGNTILAIGIEAKKMIGRTPDDIIAYRPMKDGVIADYRVTEAMLRYFMKKALKHNPFKPTVLISVPAGVTSTEKRSVIEAALKAGAKNAFVVKEPILAAIGAGIPIHEPMGHMVADIGGGTIDVAVISLGGIVASTSVKCAGDRLDRAIIDHVKKQHNLAIGDKTAEDLKIKVGSAVPMQEELTVAVKGRDLMSGLPRTVDLSTNDIVQAMSKELREMTQAIRKVLQDTPPELAADIIDNGIILTGGSSQLRQMPELVYRRTGVVAKLAQDPYYCVVHGTGIALQHLSTYQKSILAKQ</sequence>
<comment type="subunit">
    <text evidence="6">Forms polymers.</text>
</comment>
<comment type="caution">
    <text evidence="7">The sequence shown here is derived from an EMBL/GenBank/DDBJ whole genome shotgun (WGS) entry which is preliminary data.</text>
</comment>
<dbReference type="InterPro" id="IPR056546">
    <property type="entry name" value="MreB_MamK-like"/>
</dbReference>
<evidence type="ECO:0000256" key="3">
    <source>
        <dbReference type="ARBA" id="ARBA00022840"/>
    </source>
</evidence>
<evidence type="ECO:0000256" key="2">
    <source>
        <dbReference type="ARBA" id="ARBA00022741"/>
    </source>
</evidence>
<keyword evidence="1 6" id="KW-0963">Cytoplasm</keyword>
<dbReference type="STRING" id="1798533.A2609_03330"/>
<dbReference type="PANTHER" id="PTHR42749">
    <property type="entry name" value="CELL SHAPE-DETERMINING PROTEIN MREB"/>
    <property type="match status" value="1"/>
</dbReference>
<dbReference type="NCBIfam" id="TIGR00904">
    <property type="entry name" value="mreB"/>
    <property type="match status" value="1"/>
</dbReference>
<dbReference type="Pfam" id="PF06723">
    <property type="entry name" value="MreB_Mbl"/>
    <property type="match status" value="1"/>
</dbReference>
<name>A0A1F6G3V1_9BACT</name>
<dbReference type="GO" id="GO:0005737">
    <property type="term" value="C:cytoplasm"/>
    <property type="evidence" value="ECO:0007669"/>
    <property type="project" value="UniProtKB-SubCell"/>
</dbReference>
<dbReference type="NCBIfam" id="NF010539">
    <property type="entry name" value="PRK13927.1"/>
    <property type="match status" value="1"/>
</dbReference>
<comment type="subcellular location">
    <subcellularLocation>
        <location evidence="6">Cytoplasm</location>
    </subcellularLocation>
    <text evidence="6">Membrane-associated.</text>
</comment>
<evidence type="ECO:0000256" key="5">
    <source>
        <dbReference type="ARBA" id="ARBA00023458"/>
    </source>
</evidence>
<gene>
    <name evidence="6" type="primary">mreB</name>
    <name evidence="7" type="ORF">A2609_03330</name>
</gene>
<protein>
    <recommendedName>
        <fullName evidence="6">Cell shape-determining protein MreB</fullName>
    </recommendedName>
</protein>
<dbReference type="InterPro" id="IPR043129">
    <property type="entry name" value="ATPase_NBD"/>
</dbReference>
<dbReference type="SUPFAM" id="SSF53067">
    <property type="entry name" value="Actin-like ATPase domain"/>
    <property type="match status" value="2"/>
</dbReference>
<comment type="caution">
    <text evidence="6">Lacks conserved residue(s) required for the propagation of feature annotation.</text>
</comment>
<dbReference type="InterPro" id="IPR004753">
    <property type="entry name" value="MreB"/>
</dbReference>